<feature type="region of interest" description="Disordered" evidence="1">
    <location>
        <begin position="1"/>
        <end position="23"/>
    </location>
</feature>
<accession>A0A2S3IV94</accession>
<dbReference type="PANTHER" id="PTHR35162">
    <property type="entry name" value="OS08G0516600 PROTEIN"/>
    <property type="match status" value="1"/>
</dbReference>
<name>A0A2S3IV94_9POAL</name>
<dbReference type="AlphaFoldDB" id="A0A2S3IV94"/>
<feature type="compositionally biased region" description="Polar residues" evidence="1">
    <location>
        <begin position="110"/>
        <end position="123"/>
    </location>
</feature>
<organism evidence="2">
    <name type="scientific">Panicum hallii</name>
    <dbReference type="NCBI Taxonomy" id="206008"/>
    <lineage>
        <taxon>Eukaryota</taxon>
        <taxon>Viridiplantae</taxon>
        <taxon>Streptophyta</taxon>
        <taxon>Embryophyta</taxon>
        <taxon>Tracheophyta</taxon>
        <taxon>Spermatophyta</taxon>
        <taxon>Magnoliopsida</taxon>
        <taxon>Liliopsida</taxon>
        <taxon>Poales</taxon>
        <taxon>Poaceae</taxon>
        <taxon>PACMAD clade</taxon>
        <taxon>Panicoideae</taxon>
        <taxon>Panicodae</taxon>
        <taxon>Paniceae</taxon>
        <taxon>Panicinae</taxon>
        <taxon>Panicum</taxon>
        <taxon>Panicum sect. Panicum</taxon>
    </lineage>
</organism>
<dbReference type="InterPro" id="IPR053115">
    <property type="entry name" value="CDK_inhibitor"/>
</dbReference>
<proteinExistence type="predicted"/>
<feature type="region of interest" description="Disordered" evidence="1">
    <location>
        <begin position="91"/>
        <end position="123"/>
    </location>
</feature>
<feature type="compositionally biased region" description="Low complexity" evidence="1">
    <location>
        <begin position="10"/>
        <end position="22"/>
    </location>
</feature>
<sequence length="123" mass="13530">MAASPEFYKPPAAAFSSPCASPLPAPAEDYRYTTCRTPTGSGISYLKEPTTCPPAPRKPPLCKKRLFKGGDTDAAEVPLISLRLHELERVFRPHPNGDKRRRSATDRNNNKQTTLLDATYLAS</sequence>
<dbReference type="EMBL" id="CM008054">
    <property type="protein sequence ID" value="PAN52042.1"/>
    <property type="molecule type" value="Genomic_DNA"/>
</dbReference>
<feature type="compositionally biased region" description="Basic and acidic residues" evidence="1">
    <location>
        <begin position="91"/>
        <end position="109"/>
    </location>
</feature>
<dbReference type="PANTHER" id="PTHR35162:SF11">
    <property type="entry name" value="CYCLIN-DEPENDENT PROTEIN KINASE INHIBITOR EL2"/>
    <property type="match status" value="1"/>
</dbReference>
<protein>
    <submittedName>
        <fullName evidence="2">Uncharacterized protein</fullName>
    </submittedName>
</protein>
<dbReference type="Gramene" id="PAN52042">
    <property type="protein sequence ID" value="PAN52042"/>
    <property type="gene ID" value="PAHAL_9G638400"/>
</dbReference>
<evidence type="ECO:0000313" key="2">
    <source>
        <dbReference type="EMBL" id="PAN52042.1"/>
    </source>
</evidence>
<dbReference type="Proteomes" id="UP000243499">
    <property type="component" value="Chromosome 9"/>
</dbReference>
<gene>
    <name evidence="2" type="ORF">PAHAL_9G638400</name>
</gene>
<reference evidence="2" key="1">
    <citation type="submission" date="2018-04" db="EMBL/GenBank/DDBJ databases">
        <title>WGS assembly of Panicum hallii.</title>
        <authorList>
            <person name="Lovell J."/>
            <person name="Jenkins J."/>
            <person name="Lowry D."/>
            <person name="Mamidi S."/>
            <person name="Sreedasyam A."/>
            <person name="Weng X."/>
            <person name="Barry K."/>
            <person name="Bonette J."/>
            <person name="Campitelli B."/>
            <person name="Daum C."/>
            <person name="Gordon S."/>
            <person name="Gould B."/>
            <person name="Lipzen A."/>
            <person name="Macqueen A."/>
            <person name="Palacio-Mejia J."/>
            <person name="Plott C."/>
            <person name="Shakirov E."/>
            <person name="Shu S."/>
            <person name="Yoshinaga Y."/>
            <person name="Zane M."/>
            <person name="Rokhsar D."/>
            <person name="Grimwood J."/>
            <person name="Schmutz J."/>
            <person name="Juenger T."/>
        </authorList>
    </citation>
    <scope>NUCLEOTIDE SEQUENCE [LARGE SCALE GENOMIC DNA]</scope>
    <source>
        <strain evidence="2">FIL2</strain>
    </source>
</reference>
<evidence type="ECO:0000256" key="1">
    <source>
        <dbReference type="SAM" id="MobiDB-lite"/>
    </source>
</evidence>